<keyword evidence="1" id="KW-0678">Repressor</keyword>
<comment type="catalytic activity">
    <reaction evidence="5">
        <text>glycyl-tRNA(Gly) + acetyl-CoA = N-acetylglycyl-tRNA(Gly) + CoA + H(+)</text>
        <dbReference type="Rhea" id="RHEA:81867"/>
        <dbReference type="Rhea" id="RHEA-COMP:9683"/>
        <dbReference type="Rhea" id="RHEA-COMP:19766"/>
        <dbReference type="ChEBI" id="CHEBI:15378"/>
        <dbReference type="ChEBI" id="CHEBI:57287"/>
        <dbReference type="ChEBI" id="CHEBI:57288"/>
        <dbReference type="ChEBI" id="CHEBI:78522"/>
        <dbReference type="ChEBI" id="CHEBI:232036"/>
    </reaction>
</comment>
<comment type="caution">
    <text evidence="7">The sequence shown here is derived from an EMBL/GenBank/DDBJ whole genome shotgun (WGS) entry which is preliminary data.</text>
</comment>
<dbReference type="AlphaFoldDB" id="A0A1J5T2B2"/>
<dbReference type="Gene3D" id="3.40.630.30">
    <property type="match status" value="1"/>
</dbReference>
<evidence type="ECO:0000256" key="1">
    <source>
        <dbReference type="ARBA" id="ARBA00022491"/>
    </source>
</evidence>
<keyword evidence="3" id="KW-0808">Transferase</keyword>
<evidence type="ECO:0000313" key="7">
    <source>
        <dbReference type="EMBL" id="OIR14927.1"/>
    </source>
</evidence>
<keyword evidence="4" id="KW-0012">Acyltransferase</keyword>
<feature type="domain" description="N-acetyltransferase" evidence="6">
    <location>
        <begin position="47"/>
        <end position="150"/>
    </location>
</feature>
<protein>
    <recommendedName>
        <fullName evidence="6">N-acetyltransferase domain-containing protein</fullName>
    </recommendedName>
</protein>
<dbReference type="GO" id="GO:0016747">
    <property type="term" value="F:acyltransferase activity, transferring groups other than amino-acyl groups"/>
    <property type="evidence" value="ECO:0007669"/>
    <property type="project" value="InterPro"/>
</dbReference>
<evidence type="ECO:0000256" key="5">
    <source>
        <dbReference type="ARBA" id="ARBA00049880"/>
    </source>
</evidence>
<proteinExistence type="predicted"/>
<evidence type="ECO:0000256" key="2">
    <source>
        <dbReference type="ARBA" id="ARBA00022649"/>
    </source>
</evidence>
<organism evidence="7">
    <name type="scientific">mine drainage metagenome</name>
    <dbReference type="NCBI Taxonomy" id="410659"/>
    <lineage>
        <taxon>unclassified sequences</taxon>
        <taxon>metagenomes</taxon>
        <taxon>ecological metagenomes</taxon>
    </lineage>
</organism>
<name>A0A1J5T2B2_9ZZZZ</name>
<evidence type="ECO:0000256" key="4">
    <source>
        <dbReference type="ARBA" id="ARBA00023315"/>
    </source>
</evidence>
<sequence>MSSTAPLHRPEPISDHHQVAAFDSGVPPLNDFLSRHALANHQSGSAKTFVATTDRKVVVGYYSLSASQVLYADAPTRLQKGVARHPIPVVLLARLAVDLTWHGKGLGSGLLKDAILRVLSAAEGIGVRALLVHAKDDRAKAFYLHYNFEPLPGHPMHLVLLLKDARRMIE</sequence>
<dbReference type="SUPFAM" id="SSF55729">
    <property type="entry name" value="Acyl-CoA N-acyltransferases (Nat)"/>
    <property type="match status" value="1"/>
</dbReference>
<dbReference type="InterPro" id="IPR000182">
    <property type="entry name" value="GNAT_dom"/>
</dbReference>
<dbReference type="PANTHER" id="PTHR36449:SF1">
    <property type="entry name" value="ACETYLTRANSFERASE"/>
    <property type="match status" value="1"/>
</dbReference>
<accession>A0A1J5T2B2</accession>
<evidence type="ECO:0000256" key="3">
    <source>
        <dbReference type="ARBA" id="ARBA00022679"/>
    </source>
</evidence>
<reference evidence="7" key="1">
    <citation type="submission" date="2016-10" db="EMBL/GenBank/DDBJ databases">
        <title>Sequence of Gallionella enrichment culture.</title>
        <authorList>
            <person name="Poehlein A."/>
            <person name="Muehling M."/>
            <person name="Daniel R."/>
        </authorList>
    </citation>
    <scope>NUCLEOTIDE SEQUENCE</scope>
</reference>
<dbReference type="InterPro" id="IPR016181">
    <property type="entry name" value="Acyl_CoA_acyltransferase"/>
</dbReference>
<dbReference type="PANTHER" id="PTHR36449">
    <property type="entry name" value="ACETYLTRANSFERASE-RELATED"/>
    <property type="match status" value="1"/>
</dbReference>
<keyword evidence="2" id="KW-1277">Toxin-antitoxin system</keyword>
<dbReference type="EMBL" id="MLJW01000010">
    <property type="protein sequence ID" value="OIR14927.1"/>
    <property type="molecule type" value="Genomic_DNA"/>
</dbReference>
<dbReference type="Pfam" id="PF13508">
    <property type="entry name" value="Acetyltransf_7"/>
    <property type="match status" value="1"/>
</dbReference>
<evidence type="ECO:0000259" key="6">
    <source>
        <dbReference type="Pfam" id="PF13508"/>
    </source>
</evidence>
<gene>
    <name evidence="7" type="ORF">GALL_40430</name>
</gene>